<comment type="subcellular location">
    <subcellularLocation>
        <location evidence="1">Mitochondrion outer membrane</location>
        <topology evidence="1">Multi-pass membrane protein</topology>
    </subcellularLocation>
</comment>
<dbReference type="OMA" id="MQSVLPF"/>
<sequence>MNNRQQAASTTSSNTSSSLVDNLNNYLKNVRKAKGLKEPRKYEDYNKEAKELFVSDVGEGFTVQLNKNINHSAQHEFSMGHSIFVGGNGMRAPDYNTTLSFSNKKTQFFSQIGFPHFLHYVSLRHKFFKEMLYSEITYVSANNALYIKGDFTDKDYIIDAQYDLEKGKIQVSYMQSVLPFLQLGCSGFFRTTDRVSGLGYCCRYQPSKQTVITGEAKVTGALSQINTYNLKASYFQQVAIDTYLCTEATYDISERALNFVYGFQQNFQTAKLRVTANQQFVIAASFDVAPSMATNINTTIEANPAKSEFKFGVTVNMA</sequence>
<dbReference type="Proteomes" id="UP000006671">
    <property type="component" value="Unassembled WGS sequence"/>
</dbReference>
<dbReference type="GO" id="GO:0005741">
    <property type="term" value="C:mitochondrial outer membrane"/>
    <property type="evidence" value="ECO:0007669"/>
    <property type="project" value="UniProtKB-SubCell"/>
</dbReference>
<evidence type="ECO:0000256" key="8">
    <source>
        <dbReference type="ARBA" id="ARBA00023128"/>
    </source>
</evidence>
<keyword evidence="7" id="KW-0653">Protein transport</keyword>
<dbReference type="VEuPathDB" id="AmoebaDB:NAEGRDRAFT_58963"/>
<dbReference type="InterPro" id="IPR023614">
    <property type="entry name" value="Porin_dom_sf"/>
</dbReference>
<dbReference type="Pfam" id="PF01459">
    <property type="entry name" value="Porin_3"/>
    <property type="match status" value="1"/>
</dbReference>
<comment type="similarity">
    <text evidence="2">Belongs to the Tom40 family.</text>
</comment>
<dbReference type="Gene3D" id="2.40.160.10">
    <property type="entry name" value="Porin"/>
    <property type="match status" value="1"/>
</dbReference>
<dbReference type="PANTHER" id="PTHR10802">
    <property type="entry name" value="MITOCHONDRIAL IMPORT RECEPTOR SUBUNIT TOM40"/>
    <property type="match status" value="1"/>
</dbReference>
<accession>D2VQW8</accession>
<evidence type="ECO:0000256" key="1">
    <source>
        <dbReference type="ARBA" id="ARBA00004374"/>
    </source>
</evidence>
<keyword evidence="5" id="KW-0812">Transmembrane</keyword>
<dbReference type="STRING" id="5762.D2VQW8"/>
<dbReference type="InterPro" id="IPR027246">
    <property type="entry name" value="Porin_Euk/Tom40"/>
</dbReference>
<dbReference type="EMBL" id="GG738890">
    <property type="protein sequence ID" value="EFC40786.1"/>
    <property type="molecule type" value="Genomic_DNA"/>
</dbReference>
<keyword evidence="3" id="KW-0813">Transport</keyword>
<organism evidence="11">
    <name type="scientific">Naegleria gruberi</name>
    <name type="common">Amoeba</name>
    <dbReference type="NCBI Taxonomy" id="5762"/>
    <lineage>
        <taxon>Eukaryota</taxon>
        <taxon>Discoba</taxon>
        <taxon>Heterolobosea</taxon>
        <taxon>Tetramitia</taxon>
        <taxon>Eutetramitia</taxon>
        <taxon>Vahlkampfiidae</taxon>
        <taxon>Naegleria</taxon>
    </lineage>
</organism>
<evidence type="ECO:0000313" key="11">
    <source>
        <dbReference type="Proteomes" id="UP000006671"/>
    </source>
</evidence>
<evidence type="ECO:0000256" key="7">
    <source>
        <dbReference type="ARBA" id="ARBA00022927"/>
    </source>
</evidence>
<dbReference type="GO" id="GO:0008320">
    <property type="term" value="F:protein transmembrane transporter activity"/>
    <property type="evidence" value="ECO:0007669"/>
    <property type="project" value="InterPro"/>
</dbReference>
<name>D2VQW8_NAEGR</name>
<keyword evidence="6" id="KW-1000">Mitochondrion outer membrane</keyword>
<dbReference type="KEGG" id="ngr:NAEGRDRAFT_58963"/>
<dbReference type="GeneID" id="8864456"/>
<dbReference type="InParanoid" id="D2VQW8"/>
<evidence type="ECO:0000256" key="6">
    <source>
        <dbReference type="ARBA" id="ARBA00022787"/>
    </source>
</evidence>
<evidence type="ECO:0000256" key="2">
    <source>
        <dbReference type="ARBA" id="ARBA00010510"/>
    </source>
</evidence>
<evidence type="ECO:0000313" key="10">
    <source>
        <dbReference type="EMBL" id="EFC40786.1"/>
    </source>
</evidence>
<protein>
    <submittedName>
        <fullName evidence="10">Uncharacterized protein</fullName>
    </submittedName>
</protein>
<reference evidence="10 11" key="1">
    <citation type="journal article" date="2010" name="Cell">
        <title>The genome of Naegleria gruberi illuminates early eukaryotic versatility.</title>
        <authorList>
            <person name="Fritz-Laylin L.K."/>
            <person name="Prochnik S.E."/>
            <person name="Ginger M.L."/>
            <person name="Dacks J.B."/>
            <person name="Carpenter M.L."/>
            <person name="Field M.C."/>
            <person name="Kuo A."/>
            <person name="Paredez A."/>
            <person name="Chapman J."/>
            <person name="Pham J."/>
            <person name="Shu S."/>
            <person name="Neupane R."/>
            <person name="Cipriano M."/>
            <person name="Mancuso J."/>
            <person name="Tu H."/>
            <person name="Salamov A."/>
            <person name="Lindquist E."/>
            <person name="Shapiro H."/>
            <person name="Lucas S."/>
            <person name="Grigoriev I.V."/>
            <person name="Cande W.Z."/>
            <person name="Fulton C."/>
            <person name="Rokhsar D.S."/>
            <person name="Dawson S.C."/>
        </authorList>
    </citation>
    <scope>NUCLEOTIDE SEQUENCE [LARGE SCALE GENOMIC DNA]</scope>
    <source>
        <strain evidence="10 11">NEG-M</strain>
    </source>
</reference>
<dbReference type="eggNOG" id="KOG3296">
    <property type="taxonomic scope" value="Eukaryota"/>
</dbReference>
<evidence type="ECO:0000256" key="4">
    <source>
        <dbReference type="ARBA" id="ARBA00022452"/>
    </source>
</evidence>
<keyword evidence="4" id="KW-1134">Transmembrane beta strand</keyword>
<evidence type="ECO:0000256" key="5">
    <source>
        <dbReference type="ARBA" id="ARBA00022692"/>
    </source>
</evidence>
<dbReference type="GO" id="GO:0030150">
    <property type="term" value="P:protein import into mitochondrial matrix"/>
    <property type="evidence" value="ECO:0007669"/>
    <property type="project" value="InterPro"/>
</dbReference>
<keyword evidence="8" id="KW-0496">Mitochondrion</keyword>
<gene>
    <name evidence="10" type="ORF">NAEGRDRAFT_58963</name>
</gene>
<evidence type="ECO:0000256" key="3">
    <source>
        <dbReference type="ARBA" id="ARBA00022448"/>
    </source>
</evidence>
<dbReference type="InterPro" id="IPR037930">
    <property type="entry name" value="Tom40"/>
</dbReference>
<keyword evidence="9" id="KW-0472">Membrane</keyword>
<evidence type="ECO:0000256" key="9">
    <source>
        <dbReference type="ARBA" id="ARBA00023136"/>
    </source>
</evidence>
<proteinExistence type="inferred from homology"/>
<dbReference type="RefSeq" id="XP_002673530.1">
    <property type="nucleotide sequence ID" value="XM_002673484.1"/>
</dbReference>
<dbReference type="OrthoDB" id="10250698at2759"/>
<dbReference type="AlphaFoldDB" id="D2VQW8"/>
<keyword evidence="11" id="KW-1185">Reference proteome</keyword>